<evidence type="ECO:0000256" key="19">
    <source>
        <dbReference type="PROSITE-ProRule" id="PRU10141"/>
    </source>
</evidence>
<proteinExistence type="inferred from homology"/>
<dbReference type="Gene3D" id="3.30.200.20">
    <property type="entry name" value="Phosphorylase Kinase, domain 1"/>
    <property type="match status" value="1"/>
</dbReference>
<dbReference type="PROSITE" id="PS00108">
    <property type="entry name" value="PROTEIN_KINASE_ST"/>
    <property type="match status" value="1"/>
</dbReference>
<evidence type="ECO:0000313" key="24">
    <source>
        <dbReference type="Ensembl" id="ENSHHUP00000043171.1"/>
    </source>
</evidence>
<dbReference type="InterPro" id="IPR029071">
    <property type="entry name" value="Ubiquitin-like_domsf"/>
</dbReference>
<dbReference type="InterPro" id="IPR011009">
    <property type="entry name" value="Kinase-like_dom_sf"/>
</dbReference>
<evidence type="ECO:0000256" key="14">
    <source>
        <dbReference type="ARBA" id="ARBA00023136"/>
    </source>
</evidence>
<dbReference type="SMART" id="SM00109">
    <property type="entry name" value="C1"/>
    <property type="match status" value="1"/>
</dbReference>
<feature type="compositionally biased region" description="Low complexity" evidence="20">
    <location>
        <begin position="281"/>
        <end position="298"/>
    </location>
</feature>
<keyword evidence="8" id="KW-0479">Metal-binding</keyword>
<dbReference type="Pfam" id="PF02196">
    <property type="entry name" value="RBD"/>
    <property type="match status" value="1"/>
</dbReference>
<dbReference type="EC" id="2.7.11.1" evidence="3"/>
<dbReference type="PROSITE" id="PS00107">
    <property type="entry name" value="PROTEIN_KINASE_ATP"/>
    <property type="match status" value="1"/>
</dbReference>
<dbReference type="GO" id="GO:0005829">
    <property type="term" value="C:cytosol"/>
    <property type="evidence" value="ECO:0007669"/>
    <property type="project" value="TreeGrafter"/>
</dbReference>
<dbReference type="GeneTree" id="ENSGT00940000156084"/>
<dbReference type="SUPFAM" id="SSF57889">
    <property type="entry name" value="Cysteine-rich domain"/>
    <property type="match status" value="1"/>
</dbReference>
<keyword evidence="25" id="KW-1185">Reference proteome</keyword>
<feature type="region of interest" description="Disordered" evidence="20">
    <location>
        <begin position="237"/>
        <end position="256"/>
    </location>
</feature>
<keyword evidence="4" id="KW-1003">Cell membrane</keyword>
<evidence type="ECO:0000256" key="5">
    <source>
        <dbReference type="ARBA" id="ARBA00022527"/>
    </source>
</evidence>
<dbReference type="GO" id="GO:0005739">
    <property type="term" value="C:mitochondrion"/>
    <property type="evidence" value="ECO:0007669"/>
    <property type="project" value="TreeGrafter"/>
</dbReference>
<evidence type="ECO:0000256" key="13">
    <source>
        <dbReference type="ARBA" id="ARBA00022840"/>
    </source>
</evidence>
<dbReference type="PROSITE" id="PS00479">
    <property type="entry name" value="ZF_DAG_PE_1"/>
    <property type="match status" value="1"/>
</dbReference>
<dbReference type="SUPFAM" id="SSF54236">
    <property type="entry name" value="Ubiquitin-like"/>
    <property type="match status" value="1"/>
</dbReference>
<feature type="region of interest" description="Disordered" evidence="20">
    <location>
        <begin position="274"/>
        <end position="321"/>
    </location>
</feature>
<dbReference type="PROSITE" id="PS50898">
    <property type="entry name" value="RBD"/>
    <property type="match status" value="1"/>
</dbReference>
<dbReference type="InterPro" id="IPR051681">
    <property type="entry name" value="Ser/Thr_Kinases-Pseudokinases"/>
</dbReference>
<evidence type="ECO:0000259" key="22">
    <source>
        <dbReference type="PROSITE" id="PS50081"/>
    </source>
</evidence>
<keyword evidence="7" id="KW-0808">Transferase</keyword>
<comment type="catalytic activity">
    <reaction evidence="18">
        <text>L-seryl-[protein] + ATP = O-phospho-L-seryl-[protein] + ADP + H(+)</text>
        <dbReference type="Rhea" id="RHEA:17989"/>
        <dbReference type="Rhea" id="RHEA-COMP:9863"/>
        <dbReference type="Rhea" id="RHEA-COMP:11604"/>
        <dbReference type="ChEBI" id="CHEBI:15378"/>
        <dbReference type="ChEBI" id="CHEBI:29999"/>
        <dbReference type="ChEBI" id="CHEBI:30616"/>
        <dbReference type="ChEBI" id="CHEBI:83421"/>
        <dbReference type="ChEBI" id="CHEBI:456216"/>
        <dbReference type="EC" id="2.7.11.1"/>
    </reaction>
    <physiologicalReaction direction="left-to-right" evidence="18">
        <dbReference type="Rhea" id="RHEA:17990"/>
    </physiologicalReaction>
</comment>
<dbReference type="Gene3D" id="3.10.20.90">
    <property type="entry name" value="Phosphatidylinositol 3-kinase Catalytic Subunit, Chain A, domain 1"/>
    <property type="match status" value="1"/>
</dbReference>
<dbReference type="InterPro" id="IPR046349">
    <property type="entry name" value="C1-like_sf"/>
</dbReference>
<evidence type="ECO:0000259" key="23">
    <source>
        <dbReference type="PROSITE" id="PS50898"/>
    </source>
</evidence>
<evidence type="ECO:0000256" key="1">
    <source>
        <dbReference type="ARBA" id="ARBA00004236"/>
    </source>
</evidence>
<feature type="compositionally biased region" description="Polar residues" evidence="20">
    <location>
        <begin position="243"/>
        <end position="256"/>
    </location>
</feature>
<dbReference type="AlphaFoldDB" id="A0A4W5MW14"/>
<evidence type="ECO:0000313" key="25">
    <source>
        <dbReference type="Proteomes" id="UP000314982"/>
    </source>
</evidence>
<reference evidence="24" key="2">
    <citation type="submission" date="2025-08" db="UniProtKB">
        <authorList>
            <consortium name="Ensembl"/>
        </authorList>
    </citation>
    <scope>IDENTIFICATION</scope>
</reference>
<dbReference type="PROSITE" id="PS50081">
    <property type="entry name" value="ZF_DAG_PE_2"/>
    <property type="match status" value="1"/>
</dbReference>
<dbReference type="InterPro" id="IPR000719">
    <property type="entry name" value="Prot_kinase_dom"/>
</dbReference>
<feature type="binding site" evidence="19">
    <location>
        <position position="362"/>
    </location>
    <ligand>
        <name>ATP</name>
        <dbReference type="ChEBI" id="CHEBI:30616"/>
    </ligand>
</feature>
<sequence>MEHLQGAWKTLSNGFGMKDSVFEGPCLSPTMVQGFPYQRRSSDDSKIPDSKTSSTIRVYLPNQQRTVVNVRPGMTLHSCLIKALKVRGLQPECCAVFRLLQSPVGSRMDWNTDSTSLIGEELLVEVLDHVPLTTHNFVRKTFLKLAFCDICQKFLLNGFRCQTCGYKFHEHCSTKVPTMCVDWSNIRQLLLFPTPGESGGPSLPPLTSRRMRESLSRFPSSSLHRYSTPHAFNYTAPYPPTGGTLSQRQRSTSTPNVHMVSTTLPVDSSMIEVTTHHRDGSSPSQSPTSWSQSQSKTPAPDRRERAPSFNTQEKHKIRPRDKRDSSYYWEIEASEVMLHSRIGSGSFGTVYKGKWHGDVAVKILKVIDPTPEQFQAFRNEVAVLRKTRHVNILLFMGYMTKDNLAIVTQWCEGSSLYKHLHVQETNLQMFQLIDIARQTAQGMDYLHAKNIIHRDMKSNNIFLHEGLTVKIGDFGLATVKARWSGSHQVEQPSGSILWMAPEVIRMQDNMPYSFQSDVYSYGVVLYELMTGELPYSQIANRDQIIFMVGRGYLSPDLSKLYKSCPKAMKRLVADCINKIKDERPLFPQILSSIELLQHSLPKINRSASEPSLHRASHTEDINVFTSTYSRLPVF</sequence>
<name>A0A4W5MW14_9TELE</name>
<protein>
    <recommendedName>
        <fullName evidence="15">RAF proto-oncogene serine/threonine-protein kinase</fullName>
        <ecNumber evidence="3">2.7.11.1</ecNumber>
    </recommendedName>
    <alternativeName>
        <fullName evidence="16">Raf-1</fullName>
    </alternativeName>
</protein>
<keyword evidence="14" id="KW-0472">Membrane</keyword>
<dbReference type="GO" id="GO:0005886">
    <property type="term" value="C:plasma membrane"/>
    <property type="evidence" value="ECO:0007669"/>
    <property type="project" value="UniProtKB-SubCell"/>
</dbReference>
<keyword evidence="12" id="KW-0862">Zinc</keyword>
<dbReference type="InterPro" id="IPR008271">
    <property type="entry name" value="Ser/Thr_kinase_AS"/>
</dbReference>
<dbReference type="InterPro" id="IPR002219">
    <property type="entry name" value="PKC_DAG/PE"/>
</dbReference>
<evidence type="ECO:0000256" key="8">
    <source>
        <dbReference type="ARBA" id="ARBA00022723"/>
    </source>
</evidence>
<keyword evidence="5" id="KW-0723">Serine/threonine-protein kinase</keyword>
<dbReference type="InterPro" id="IPR003116">
    <property type="entry name" value="RBD_dom"/>
</dbReference>
<evidence type="ECO:0000256" key="11">
    <source>
        <dbReference type="ARBA" id="ARBA00022777"/>
    </source>
</evidence>
<reference evidence="25" key="1">
    <citation type="submission" date="2018-06" db="EMBL/GenBank/DDBJ databases">
        <title>Genome assembly of Danube salmon.</title>
        <authorList>
            <person name="Macqueen D.J."/>
            <person name="Gundappa M.K."/>
        </authorList>
    </citation>
    <scope>NUCLEOTIDE SEQUENCE [LARGE SCALE GENOMIC DNA]</scope>
</reference>
<dbReference type="PROSITE" id="PS50011">
    <property type="entry name" value="PROTEIN_KINASE_DOM"/>
    <property type="match status" value="1"/>
</dbReference>
<reference evidence="24" key="3">
    <citation type="submission" date="2025-09" db="UniProtKB">
        <authorList>
            <consortium name="Ensembl"/>
        </authorList>
    </citation>
    <scope>IDENTIFICATION</scope>
</reference>
<dbReference type="SUPFAM" id="SSF56112">
    <property type="entry name" value="Protein kinase-like (PK-like)"/>
    <property type="match status" value="1"/>
</dbReference>
<feature type="domain" description="RBD" evidence="23">
    <location>
        <begin position="54"/>
        <end position="127"/>
    </location>
</feature>
<evidence type="ECO:0000256" key="15">
    <source>
        <dbReference type="ARBA" id="ARBA00040839"/>
    </source>
</evidence>
<comment type="subcellular location">
    <subcellularLocation>
        <location evidence="1">Cell membrane</location>
    </subcellularLocation>
</comment>
<evidence type="ECO:0000256" key="2">
    <source>
        <dbReference type="ARBA" id="ARBA00010507"/>
    </source>
</evidence>
<dbReference type="PRINTS" id="PR00008">
    <property type="entry name" value="DAGPEDOMAIN"/>
</dbReference>
<dbReference type="FunFam" id="3.30.60.20:FF:000004">
    <property type="entry name" value="B-Raf proto-oncogene serine/threonine-protein kinase"/>
    <property type="match status" value="1"/>
</dbReference>
<dbReference type="PANTHER" id="PTHR44329">
    <property type="entry name" value="SERINE/THREONINE-PROTEIN KINASE TNNI3K-RELATED"/>
    <property type="match status" value="1"/>
</dbReference>
<evidence type="ECO:0000256" key="3">
    <source>
        <dbReference type="ARBA" id="ARBA00012513"/>
    </source>
</evidence>
<dbReference type="GO" id="GO:0008270">
    <property type="term" value="F:zinc ion binding"/>
    <property type="evidence" value="ECO:0007669"/>
    <property type="project" value="UniProtKB-KW"/>
</dbReference>
<evidence type="ECO:0000256" key="7">
    <source>
        <dbReference type="ARBA" id="ARBA00022679"/>
    </source>
</evidence>
<organism evidence="24 25">
    <name type="scientific">Hucho hucho</name>
    <name type="common">huchen</name>
    <dbReference type="NCBI Taxonomy" id="62062"/>
    <lineage>
        <taxon>Eukaryota</taxon>
        <taxon>Metazoa</taxon>
        <taxon>Chordata</taxon>
        <taxon>Craniata</taxon>
        <taxon>Vertebrata</taxon>
        <taxon>Euteleostomi</taxon>
        <taxon>Actinopterygii</taxon>
        <taxon>Neopterygii</taxon>
        <taxon>Teleostei</taxon>
        <taxon>Protacanthopterygii</taxon>
        <taxon>Salmoniformes</taxon>
        <taxon>Salmonidae</taxon>
        <taxon>Salmoninae</taxon>
        <taxon>Hucho</taxon>
    </lineage>
</organism>
<evidence type="ECO:0000256" key="20">
    <source>
        <dbReference type="SAM" id="MobiDB-lite"/>
    </source>
</evidence>
<accession>A0A4W5MW14</accession>
<dbReference type="PANTHER" id="PTHR44329:SF22">
    <property type="entry name" value="RAF PROTO-ONCOGENE SERINE_THREONINE-PROTEIN KINASE"/>
    <property type="match status" value="1"/>
</dbReference>
<evidence type="ECO:0000256" key="18">
    <source>
        <dbReference type="ARBA" id="ARBA00048977"/>
    </source>
</evidence>
<dbReference type="Gene3D" id="1.10.510.10">
    <property type="entry name" value="Transferase(Phosphotransferase) domain 1"/>
    <property type="match status" value="1"/>
</dbReference>
<keyword evidence="11" id="KW-0418">Kinase</keyword>
<dbReference type="Gene3D" id="3.30.60.20">
    <property type="match status" value="1"/>
</dbReference>
<keyword evidence="6" id="KW-0597">Phosphoprotein</keyword>
<dbReference type="GO" id="GO:0005524">
    <property type="term" value="F:ATP binding"/>
    <property type="evidence" value="ECO:0007669"/>
    <property type="project" value="UniProtKB-UniRule"/>
</dbReference>
<dbReference type="Ensembl" id="ENSHHUT00000044792.1">
    <property type="protein sequence ID" value="ENSHHUP00000043171.1"/>
    <property type="gene ID" value="ENSHHUG00000026305.1"/>
</dbReference>
<evidence type="ECO:0000259" key="21">
    <source>
        <dbReference type="PROSITE" id="PS50011"/>
    </source>
</evidence>
<dbReference type="FunFam" id="3.10.20.90:FF:000015">
    <property type="entry name" value="B-Raf proto-oncogene serine/threonine-protein kinase"/>
    <property type="match status" value="1"/>
</dbReference>
<evidence type="ECO:0000256" key="6">
    <source>
        <dbReference type="ARBA" id="ARBA00022553"/>
    </source>
</evidence>
<evidence type="ECO:0000256" key="9">
    <source>
        <dbReference type="ARBA" id="ARBA00022741"/>
    </source>
</evidence>
<dbReference type="FunFam" id="3.30.200.20:FF:000024">
    <property type="entry name" value="B-Raf proto-oncogene serine/threonine-protein kinase"/>
    <property type="match status" value="1"/>
</dbReference>
<dbReference type="FunFam" id="1.10.510.10:FF:000036">
    <property type="entry name" value="RAF proto-oncogene serine/threonine-protein kinase"/>
    <property type="match status" value="1"/>
</dbReference>
<feature type="domain" description="Phorbol-ester/DAG-type" evidence="22">
    <location>
        <begin position="134"/>
        <end position="180"/>
    </location>
</feature>
<dbReference type="GO" id="GO:0004709">
    <property type="term" value="F:MAP kinase kinase kinase activity"/>
    <property type="evidence" value="ECO:0007669"/>
    <property type="project" value="TreeGrafter"/>
</dbReference>
<dbReference type="InterPro" id="IPR017441">
    <property type="entry name" value="Protein_kinase_ATP_BS"/>
</dbReference>
<feature type="domain" description="Protein kinase" evidence="21">
    <location>
        <begin position="336"/>
        <end position="596"/>
    </location>
</feature>
<keyword evidence="10" id="KW-0863">Zinc-finger</keyword>
<comment type="catalytic activity">
    <reaction evidence="17">
        <text>L-threonyl-[protein] + ATP = O-phospho-L-threonyl-[protein] + ADP + H(+)</text>
        <dbReference type="Rhea" id="RHEA:46608"/>
        <dbReference type="Rhea" id="RHEA-COMP:11060"/>
        <dbReference type="Rhea" id="RHEA-COMP:11605"/>
        <dbReference type="ChEBI" id="CHEBI:15378"/>
        <dbReference type="ChEBI" id="CHEBI:30013"/>
        <dbReference type="ChEBI" id="CHEBI:30616"/>
        <dbReference type="ChEBI" id="CHEBI:61977"/>
        <dbReference type="ChEBI" id="CHEBI:456216"/>
        <dbReference type="EC" id="2.7.11.1"/>
    </reaction>
    <physiologicalReaction direction="left-to-right" evidence="17">
        <dbReference type="Rhea" id="RHEA:46609"/>
    </physiologicalReaction>
</comment>
<keyword evidence="9 19" id="KW-0547">Nucleotide-binding</keyword>
<keyword evidence="13 19" id="KW-0067">ATP-binding</keyword>
<dbReference type="Pfam" id="PF07714">
    <property type="entry name" value="PK_Tyr_Ser-Thr"/>
    <property type="match status" value="1"/>
</dbReference>
<comment type="similarity">
    <text evidence="2">Belongs to the protein kinase superfamily. TKL Ser/Thr protein kinase family. RAF subfamily.</text>
</comment>
<dbReference type="SMART" id="SM00455">
    <property type="entry name" value="RBD"/>
    <property type="match status" value="1"/>
</dbReference>
<evidence type="ECO:0000256" key="4">
    <source>
        <dbReference type="ARBA" id="ARBA00022475"/>
    </source>
</evidence>
<dbReference type="Proteomes" id="UP000314982">
    <property type="component" value="Unassembled WGS sequence"/>
</dbReference>
<dbReference type="InterPro" id="IPR020454">
    <property type="entry name" value="DAG/PE-bd"/>
</dbReference>
<dbReference type="Pfam" id="PF00130">
    <property type="entry name" value="C1_1"/>
    <property type="match status" value="1"/>
</dbReference>
<dbReference type="CDD" id="cd20870">
    <property type="entry name" value="C1_A_C-Raf"/>
    <property type="match status" value="1"/>
</dbReference>
<dbReference type="SMART" id="SM00220">
    <property type="entry name" value="S_TKc"/>
    <property type="match status" value="1"/>
</dbReference>
<evidence type="ECO:0000256" key="17">
    <source>
        <dbReference type="ARBA" id="ARBA00048659"/>
    </source>
</evidence>
<evidence type="ECO:0000256" key="12">
    <source>
        <dbReference type="ARBA" id="ARBA00022833"/>
    </source>
</evidence>
<evidence type="ECO:0000256" key="10">
    <source>
        <dbReference type="ARBA" id="ARBA00022771"/>
    </source>
</evidence>
<evidence type="ECO:0000256" key="16">
    <source>
        <dbReference type="ARBA" id="ARBA00042977"/>
    </source>
</evidence>
<dbReference type="InterPro" id="IPR001245">
    <property type="entry name" value="Ser-Thr/Tyr_kinase_cat_dom"/>
</dbReference>